<organism evidence="4 5">
    <name type="scientific">Kistimonas scapharcae</name>
    <dbReference type="NCBI Taxonomy" id="1036133"/>
    <lineage>
        <taxon>Bacteria</taxon>
        <taxon>Pseudomonadati</taxon>
        <taxon>Pseudomonadota</taxon>
        <taxon>Gammaproteobacteria</taxon>
        <taxon>Oceanospirillales</taxon>
        <taxon>Endozoicomonadaceae</taxon>
        <taxon>Kistimonas</taxon>
    </lineage>
</organism>
<protein>
    <submittedName>
        <fullName evidence="4">Uncharacterized protein</fullName>
    </submittedName>
</protein>
<dbReference type="Pfam" id="PF12796">
    <property type="entry name" value="Ank_2"/>
    <property type="match status" value="1"/>
</dbReference>
<evidence type="ECO:0000256" key="1">
    <source>
        <dbReference type="ARBA" id="ARBA00022737"/>
    </source>
</evidence>
<dbReference type="PROSITE" id="PS50088">
    <property type="entry name" value="ANK_REPEAT"/>
    <property type="match status" value="2"/>
</dbReference>
<evidence type="ECO:0000256" key="2">
    <source>
        <dbReference type="ARBA" id="ARBA00023043"/>
    </source>
</evidence>
<name>A0ABP8V1N0_9GAMM</name>
<evidence type="ECO:0000313" key="4">
    <source>
        <dbReference type="EMBL" id="GAA4649782.1"/>
    </source>
</evidence>
<keyword evidence="1" id="KW-0677">Repeat</keyword>
<dbReference type="Gene3D" id="1.25.40.20">
    <property type="entry name" value="Ankyrin repeat-containing domain"/>
    <property type="match status" value="1"/>
</dbReference>
<dbReference type="InterPro" id="IPR002110">
    <property type="entry name" value="Ankyrin_rpt"/>
</dbReference>
<keyword evidence="2 3" id="KW-0040">ANK repeat</keyword>
<accession>A0ABP8V1N0</accession>
<feature type="repeat" description="ANK" evidence="3">
    <location>
        <begin position="29"/>
        <end position="66"/>
    </location>
</feature>
<dbReference type="InterPro" id="IPR036770">
    <property type="entry name" value="Ankyrin_rpt-contain_sf"/>
</dbReference>
<dbReference type="EMBL" id="BAABFL010000305">
    <property type="protein sequence ID" value="GAA4649782.1"/>
    <property type="molecule type" value="Genomic_DNA"/>
</dbReference>
<dbReference type="InterPro" id="IPR050745">
    <property type="entry name" value="Multifunctional_regulatory"/>
</dbReference>
<proteinExistence type="predicted"/>
<evidence type="ECO:0000256" key="3">
    <source>
        <dbReference type="PROSITE-ProRule" id="PRU00023"/>
    </source>
</evidence>
<dbReference type="PANTHER" id="PTHR24189:SF50">
    <property type="entry name" value="ANKYRIN REPEAT AND SOCS BOX PROTEIN 2"/>
    <property type="match status" value="1"/>
</dbReference>
<dbReference type="SUPFAM" id="SSF48403">
    <property type="entry name" value="Ankyrin repeat"/>
    <property type="match status" value="1"/>
</dbReference>
<sequence>MHAAARVVNTPSVQVLLDAGAKVNDVDNNEQTPLHMVGAEPSESQSMAECTALLLEKGANLELKDSSGETPLHRHVCKSVKTTLVLLKYGADTQDHSPFISLLKNARFPHHDDGYSKINASWVLLDADMNIDRTDANFSGRTLRDLLKDQQSEFYVGRWNAEIEDNATIETLKKIKQYLDVRPLPLERLCRRVVRGLLRQYAGGIGKIFLDSTVALNFPKSLLEFIQCQPEKSKMNQEQAQLLAG</sequence>
<keyword evidence="5" id="KW-1185">Reference proteome</keyword>
<dbReference type="Proteomes" id="UP001500604">
    <property type="component" value="Unassembled WGS sequence"/>
</dbReference>
<gene>
    <name evidence="4" type="ORF">GCM10023116_20630</name>
</gene>
<comment type="caution">
    <text evidence="4">The sequence shown here is derived from an EMBL/GenBank/DDBJ whole genome shotgun (WGS) entry which is preliminary data.</text>
</comment>
<reference evidence="5" key="1">
    <citation type="journal article" date="2019" name="Int. J. Syst. Evol. Microbiol.">
        <title>The Global Catalogue of Microorganisms (GCM) 10K type strain sequencing project: providing services to taxonomists for standard genome sequencing and annotation.</title>
        <authorList>
            <consortium name="The Broad Institute Genomics Platform"/>
            <consortium name="The Broad Institute Genome Sequencing Center for Infectious Disease"/>
            <person name="Wu L."/>
            <person name="Ma J."/>
        </authorList>
    </citation>
    <scope>NUCLEOTIDE SEQUENCE [LARGE SCALE GENOMIC DNA]</scope>
    <source>
        <strain evidence="5">JCM 17805</strain>
    </source>
</reference>
<evidence type="ECO:0000313" key="5">
    <source>
        <dbReference type="Proteomes" id="UP001500604"/>
    </source>
</evidence>
<dbReference type="PANTHER" id="PTHR24189">
    <property type="entry name" value="MYOTROPHIN"/>
    <property type="match status" value="1"/>
</dbReference>
<feature type="repeat" description="ANK" evidence="3">
    <location>
        <begin position="1"/>
        <end position="28"/>
    </location>
</feature>